<sequence length="116" mass="12630">MATSHLTFADRNQACFASRPATSRPLHGLCERSNSADVVPAHSTSIPVKVSIPVLCPIQENSSSVVQSPAADSTQISLVSIRFVWSKTIHVSFFGEKILWRGGMLNVAKYSMAERL</sequence>
<protein>
    <submittedName>
        <fullName evidence="1">Uncharacterized protein</fullName>
    </submittedName>
</protein>
<reference evidence="1" key="1">
    <citation type="submission" date="2014-08" db="EMBL/GenBank/DDBJ databases">
        <authorList>
            <person name="Sharma Rahul"/>
            <person name="Thines Marco"/>
        </authorList>
    </citation>
    <scope>NUCLEOTIDE SEQUENCE</scope>
</reference>
<dbReference type="AlphaFoldDB" id="A0A0F7SPY2"/>
<name>A0A0F7SPY2_PHARH</name>
<accession>A0A0F7SPY2</accession>
<organism evidence="1">
    <name type="scientific">Phaffia rhodozyma</name>
    <name type="common">Yeast</name>
    <name type="synonym">Xanthophyllomyces dendrorhous</name>
    <dbReference type="NCBI Taxonomy" id="264483"/>
    <lineage>
        <taxon>Eukaryota</taxon>
        <taxon>Fungi</taxon>
        <taxon>Dikarya</taxon>
        <taxon>Basidiomycota</taxon>
        <taxon>Agaricomycotina</taxon>
        <taxon>Tremellomycetes</taxon>
        <taxon>Cystofilobasidiales</taxon>
        <taxon>Mrakiaceae</taxon>
        <taxon>Phaffia</taxon>
    </lineage>
</organism>
<dbReference type="EMBL" id="LN483142">
    <property type="protein sequence ID" value="CED83446.1"/>
    <property type="molecule type" value="Genomic_DNA"/>
</dbReference>
<proteinExistence type="predicted"/>
<evidence type="ECO:0000313" key="1">
    <source>
        <dbReference type="EMBL" id="CED83446.1"/>
    </source>
</evidence>